<dbReference type="SUPFAM" id="SSF64307">
    <property type="entry name" value="SirA-like"/>
    <property type="match status" value="1"/>
</dbReference>
<dbReference type="InterPro" id="IPR036868">
    <property type="entry name" value="TusA-like_sf"/>
</dbReference>
<dbReference type="Proteomes" id="UP001172645">
    <property type="component" value="Unassembled WGS sequence"/>
</dbReference>
<reference evidence="2" key="1">
    <citation type="submission" date="2023-06" db="EMBL/GenBank/DDBJ databases">
        <title>Phylogenetic Diversity of Rhizobium strains.</title>
        <authorList>
            <person name="Moura F.T."/>
            <person name="Helene L.C.F."/>
            <person name="Hungria M."/>
        </authorList>
    </citation>
    <scope>NUCLEOTIDE SEQUENCE</scope>
    <source>
        <strain evidence="2">CCGE526</strain>
    </source>
</reference>
<comment type="caution">
    <text evidence="2">The sequence shown here is derived from an EMBL/GenBank/DDBJ whole genome shotgun (WGS) entry which is preliminary data.</text>
</comment>
<dbReference type="InterPro" id="IPR018720">
    <property type="entry name" value="DUF2249"/>
</dbReference>
<keyword evidence="3" id="KW-1185">Reference proteome</keyword>
<sequence>MIPLRELDVRELLRDGGAPFNLIMETVTSLKPREGLRLLAIFEPTPLIHQLGQRGYSHVSRQIAEDDWEIIFTPESEAEAEMQTGQPTVETDLWPEPIWNMDLTDLAPSDSMERILARLETMKAGEVLFALVSGEPIFLLNEVKARGHEWVGNFDSTGTVYRIMVRVNPSVSQTV</sequence>
<dbReference type="RefSeq" id="WP_285873434.1">
    <property type="nucleotide sequence ID" value="NZ_JARFYM010000067.1"/>
</dbReference>
<dbReference type="EMBL" id="JARFYM010000067">
    <property type="protein sequence ID" value="MDL2403873.1"/>
    <property type="molecule type" value="Genomic_DNA"/>
</dbReference>
<evidence type="ECO:0000313" key="2">
    <source>
        <dbReference type="EMBL" id="MDL2403873.1"/>
    </source>
</evidence>
<dbReference type="Pfam" id="PF10006">
    <property type="entry name" value="DUF2249"/>
    <property type="match status" value="2"/>
</dbReference>
<accession>A0ABT7K5I0</accession>
<protein>
    <submittedName>
        <fullName evidence="2">DUF2249 domain-containing protein</fullName>
    </submittedName>
</protein>
<evidence type="ECO:0000313" key="3">
    <source>
        <dbReference type="Proteomes" id="UP001172645"/>
    </source>
</evidence>
<organism evidence="2 3">
    <name type="scientific">Rhizobium mayense</name>
    <dbReference type="NCBI Taxonomy" id="1312184"/>
    <lineage>
        <taxon>Bacteria</taxon>
        <taxon>Pseudomonadati</taxon>
        <taxon>Pseudomonadota</taxon>
        <taxon>Alphaproteobacteria</taxon>
        <taxon>Hyphomicrobiales</taxon>
        <taxon>Rhizobiaceae</taxon>
        <taxon>Rhizobium/Agrobacterium group</taxon>
        <taxon>Rhizobium</taxon>
    </lineage>
</organism>
<feature type="domain" description="DUF2249" evidence="1">
    <location>
        <begin position="6"/>
        <end position="73"/>
    </location>
</feature>
<name>A0ABT7K5I0_9HYPH</name>
<feature type="domain" description="DUF2249" evidence="1">
    <location>
        <begin position="101"/>
        <end position="165"/>
    </location>
</feature>
<proteinExistence type="predicted"/>
<evidence type="ECO:0000259" key="1">
    <source>
        <dbReference type="Pfam" id="PF10006"/>
    </source>
</evidence>
<gene>
    <name evidence="2" type="ORF">PY649_34000</name>
</gene>